<dbReference type="InterPro" id="IPR013320">
    <property type="entry name" value="ConA-like_dom_sf"/>
</dbReference>
<name>A0A5B9FLE5_9FLAO</name>
<evidence type="ECO:0000313" key="2">
    <source>
        <dbReference type="Proteomes" id="UP000321222"/>
    </source>
</evidence>
<reference evidence="1 2" key="1">
    <citation type="submission" date="2019-08" db="EMBL/GenBank/DDBJ databases">
        <title>Flavobacterium alkalisoli sp. nov., isolated from rhizosphere soil of Suaeda salsa.</title>
        <authorList>
            <person name="Sun J.-Q."/>
            <person name="Xu L."/>
        </authorList>
    </citation>
    <scope>NUCLEOTIDE SEQUENCE [LARGE SCALE GENOMIC DNA]</scope>
    <source>
        <strain evidence="1 2">XS-5</strain>
    </source>
</reference>
<dbReference type="KEGG" id="fak:FUA48_00250"/>
<evidence type="ECO:0008006" key="3">
    <source>
        <dbReference type="Google" id="ProtNLM"/>
    </source>
</evidence>
<gene>
    <name evidence="1" type="ORF">FUA48_00250</name>
</gene>
<keyword evidence="2" id="KW-1185">Reference proteome</keyword>
<dbReference type="GO" id="GO:0005975">
    <property type="term" value="P:carbohydrate metabolic process"/>
    <property type="evidence" value="ECO:0007669"/>
    <property type="project" value="UniProtKB-ARBA"/>
</dbReference>
<organism evidence="1 2">
    <name type="scientific">Flavobacterium alkalisoli</name>
    <dbReference type="NCBI Taxonomy" id="2602769"/>
    <lineage>
        <taxon>Bacteria</taxon>
        <taxon>Pseudomonadati</taxon>
        <taxon>Bacteroidota</taxon>
        <taxon>Flavobacteriia</taxon>
        <taxon>Flavobacteriales</taxon>
        <taxon>Flavobacteriaceae</taxon>
        <taxon>Flavobacterium</taxon>
    </lineage>
</organism>
<proteinExistence type="predicted"/>
<dbReference type="Proteomes" id="UP000321222">
    <property type="component" value="Chromosome"/>
</dbReference>
<protein>
    <recommendedName>
        <fullName evidence="3">Gliding motility-associated C-terminal domain-containing protein</fullName>
    </recommendedName>
</protein>
<dbReference type="GO" id="GO:0004553">
    <property type="term" value="F:hydrolase activity, hydrolyzing O-glycosyl compounds"/>
    <property type="evidence" value="ECO:0007669"/>
    <property type="project" value="UniProtKB-ARBA"/>
</dbReference>
<dbReference type="SUPFAM" id="SSF49899">
    <property type="entry name" value="Concanavalin A-like lectins/glucanases"/>
    <property type="match status" value="1"/>
</dbReference>
<dbReference type="RefSeq" id="WP_147581576.1">
    <property type="nucleotide sequence ID" value="NZ_CP042831.1"/>
</dbReference>
<dbReference type="EMBL" id="CP042831">
    <property type="protein sequence ID" value="QEE48063.1"/>
    <property type="molecule type" value="Genomic_DNA"/>
</dbReference>
<evidence type="ECO:0000313" key="1">
    <source>
        <dbReference type="EMBL" id="QEE48063.1"/>
    </source>
</evidence>
<dbReference type="OrthoDB" id="5726170at2"/>
<dbReference type="Gene3D" id="2.60.120.200">
    <property type="match status" value="1"/>
</dbReference>
<accession>A0A5B9FLE5</accession>
<sequence length="1867" mass="192670">MRNQEIKIDNHSFSKLIVLCFAVFLLAGVNKAFAQFAIMEDFRGNGNPSIIIGGPGGGGGMAYLTSGINDPVNQGWLRLTNSSAYQRGYAYVDNSFPSSSGVLVDFEYKMWRDVNDGYSGADGLTVFLFDASSTFAMGGYGGSLGYAPNGGSGLAGGYVGVGLDAYGNFSNPTEGRNGGPGVVPNAVVLRGPTTTNTATTNAYLDGAALGDRTGGDDAIRARNEIDYNTQTSTRPTDAQFYRRVQLEILPLDQAGVYYQIIVRWKKSSAANFTQLISYTTTTPPPALLKLGFGASSGGGVNYHEIRNLLVTTPGNVRVDKRADKDILRSVSGLGSENVITYTIDVVNDTDIAALNVSFLDEVTDGNGNLIAEGNPGFNITSITSSGFSSITLPTAASLTTNQITGTFNLAANTTGKIFVTGTLTSIPAGNVLNNTATITPPFDEDLSNNISTVSTPVYAEGVDLVLARTTVNDLCINPSSPSGKTFELRVANIGQSPATYRRRGSTGERIVVTKVVQNTYGYNDSATDFTTDNNNTTARWHKRTQADTPTAGYTTYTYLARYPTDNSDQILGPGSIYQTDYPIIYTITPPVGTTSFTDSAQVEYRAEVNNNSYGGSELQTTVNQANDVNSVTLNAAPTTPTVTSPVYYCQGETATALSASTTNASYQLQWYVVNGGFASDYPFVPSTTTPGTTTYYVSQKNATCESNKVPIQVIVYASPTAGAIGSDQTICNGATPAQLTSTTAGTAPSGGTLTYRWEWSLNGTSGWTTVPSATGVNYQPPALTATRYYRRVTVVTNGSKSCEAATSNVVITVMAATNPGAIGSNQTICSGSIPASLTSTTAGSGTGTITYRWESSPNNSTWTAIASTNNLTYQPPALTSTTYYRRVTIATSGSTVCEAATSSLQMTVNAVPTAGAIGSNQTICYNTAPALLTSTTNGAGTGTVTYRWESSPNNTSWTTISGATSSTYQPGNLTANTYFRRTTLAASGATCTSSPTSSVLITVNSAVTAGTISANQTICNGATPAQLTGTAGSGTGTITYRWESSPNNSTWTTVSGATGVNYQPGALTATTYYRRITIATSGTACESSATNVVTITVNSAVTAGTISANQTICNGATPAQLTGTAGTGTGTITYRWESSPNNSTWTTVSGATGANYQPGALTATTYYRRITIATSGVACESSATNVVTITVNNAVTAGSISANQTICNGATPAQLTGTAGTGTGTITYRWESSPNNSTWTTVSGATGVNYQPGALTATTYYRRITIATSGTACESSATNVVTITVNSAVTAGSISANQTICNGATPAQLTGTAGTGTGTIAYSWESSPDNSTWTTVSGATGVNYQPGILTATTYYRRITTATSGVACQAISNVITITVNAVPTAGSISANQTICNGATPAQLTGTAGTGTGTITYRWESSPNNSTWTTVSGATGVNYQPGALTATTYYRRITIATSGVACESSATNVVTITVNSAVTAGSISANQTICNGATPVQLTGTAGTGTGTITYRWESSPNNSTWTTISGATGVNYQPGALTATTYYRRITIATSGVACESSATNVVTITVNSAVTAGSISANQTICNGATPAQLTGTAGTGTGTITYRWESSPNNSTWTTVSGATGVNYQPGALTATTYYRRITIATSGVACESSVTNVVTITVNAVPTAGTIGSNQTICNGDTPAMLTGTAVLGTGTITYRWESSANGTSGWTATGGTGNNYQPGALTATTYYRRITIITSGGATCESAPTNVVTITVNAVVTEGSIGSGQTICHGAIPTLLTSTAAGTGTGTVTYRWESSPNGSSWTTVSGATGATYQPAALYETTYYRRITIATSGVSCESPASNTVTVTIKNCNLITNPMIYQRVSN</sequence>
<dbReference type="Gene3D" id="2.60.40.2700">
    <property type="match status" value="2"/>
</dbReference>